<evidence type="ECO:0000313" key="2">
    <source>
        <dbReference type="EMBL" id="SEK48750.1"/>
    </source>
</evidence>
<dbReference type="STRING" id="228957.SAMN04488008_101569"/>
<proteinExistence type="predicted"/>
<evidence type="ECO:0000313" key="3">
    <source>
        <dbReference type="Proteomes" id="UP000198990"/>
    </source>
</evidence>
<dbReference type="Pfam" id="PF11751">
    <property type="entry name" value="PorP_SprF"/>
    <property type="match status" value="1"/>
</dbReference>
<dbReference type="OrthoDB" id="1393025at2"/>
<dbReference type="Proteomes" id="UP000198990">
    <property type="component" value="Unassembled WGS sequence"/>
</dbReference>
<name>A0A1H7HIK4_9FLAO</name>
<evidence type="ECO:0000256" key="1">
    <source>
        <dbReference type="SAM" id="SignalP"/>
    </source>
</evidence>
<accession>A0A1H7HIK4</accession>
<gene>
    <name evidence="2" type="ORF">SAMN04488008_101569</name>
</gene>
<dbReference type="AlphaFoldDB" id="A0A1H7HIK4"/>
<feature type="chain" id="PRO_5011743127" evidence="1">
    <location>
        <begin position="20"/>
        <end position="558"/>
    </location>
</feature>
<organism evidence="2 3">
    <name type="scientific">Maribacter orientalis</name>
    <dbReference type="NCBI Taxonomy" id="228957"/>
    <lineage>
        <taxon>Bacteria</taxon>
        <taxon>Pseudomonadati</taxon>
        <taxon>Bacteroidota</taxon>
        <taxon>Flavobacteriia</taxon>
        <taxon>Flavobacteriales</taxon>
        <taxon>Flavobacteriaceae</taxon>
        <taxon>Maribacter</taxon>
    </lineage>
</organism>
<dbReference type="RefSeq" id="WP_091619535.1">
    <property type="nucleotide sequence ID" value="NZ_FNZN01000001.1"/>
</dbReference>
<dbReference type="EMBL" id="FNZN01000001">
    <property type="protein sequence ID" value="SEK48750.1"/>
    <property type="molecule type" value="Genomic_DNA"/>
</dbReference>
<reference evidence="3" key="1">
    <citation type="submission" date="2016-10" db="EMBL/GenBank/DDBJ databases">
        <authorList>
            <person name="Varghese N."/>
            <person name="Submissions S."/>
        </authorList>
    </citation>
    <scope>NUCLEOTIDE SEQUENCE [LARGE SCALE GENOMIC DNA]</scope>
    <source>
        <strain evidence="3">DSM 16471</strain>
    </source>
</reference>
<keyword evidence="3" id="KW-1185">Reference proteome</keyword>
<keyword evidence="1" id="KW-0732">Signal</keyword>
<dbReference type="NCBIfam" id="TIGR03519">
    <property type="entry name" value="T9SS_PorP_fam"/>
    <property type="match status" value="1"/>
</dbReference>
<sequence length="558" mass="62822">MKKFCGALLIGFVVLGLKAQEVVLPSDFRQQNLTEYNSSLINPAYSLDRNNPSSVALWARWQWQTYDADPTSLFLNYTTRLNEVSAAGAGFFQHNTGIFLNTGAALNYAYNIELSEKVFLGVGLNLFAFQQKLADERFFVPNPIQTSIPNDFIVQMAPGINLSVDRFNLGLVSENLFDYNFSTNERNSSPDERLFLALASYDFPISILSTDDSSILRPTIYYKTIPGLDNQVGLTSLLTTNKYWAQAGYNSFYGFSGGAGGRFFKRLSIGALIEVGTSSDLKGQDPSFELVTSYKLGALETPEEKLEEQLIAEEEKIKEESLIAKPEVEEGLVSQELTKEEEMALKREAKKQERLALIESKRINDSIIEASRQTDLTVKESKRNLRIKRDSIANAKAEQALAASRALQQQRKQDSIALVMRNEAEAVALVQKQRQDSIAQSEALLAEAEKQKAEFVTRNEIVKPKAGEKYEEVAKEGSLSPGYYLIANVFGTKKYFDAFMVDMKKKGIDAKSFYRDLNKYNYVYLAKYNSIKEAREARDSNLGGKYKEKIWIFRVTGE</sequence>
<feature type="signal peptide" evidence="1">
    <location>
        <begin position="1"/>
        <end position="19"/>
    </location>
</feature>
<dbReference type="InterPro" id="IPR019861">
    <property type="entry name" value="PorP/SprF_Bacteroidetes"/>
</dbReference>
<protein>
    <submittedName>
        <fullName evidence="2">Type IX secretion system membrane protein, PorP/SprF family</fullName>
    </submittedName>
</protein>